<gene>
    <name evidence="3" type="ORF">GCM10007415_38480</name>
</gene>
<dbReference type="Gene3D" id="2.40.160.20">
    <property type="match status" value="1"/>
</dbReference>
<reference evidence="3" key="1">
    <citation type="journal article" date="2014" name="Int. J. Syst. Evol. Microbiol.">
        <title>Complete genome sequence of Corynebacterium casei LMG S-19264T (=DSM 44701T), isolated from a smear-ripened cheese.</title>
        <authorList>
            <consortium name="US DOE Joint Genome Institute (JGI-PGF)"/>
            <person name="Walter F."/>
            <person name="Albersmeier A."/>
            <person name="Kalinowski J."/>
            <person name="Ruckert C."/>
        </authorList>
    </citation>
    <scope>NUCLEOTIDE SEQUENCE</scope>
    <source>
        <strain evidence="3">CGMCC 1.12195</strain>
    </source>
</reference>
<keyword evidence="2" id="KW-0732">Signal</keyword>
<dbReference type="EMBL" id="BMER01000005">
    <property type="protein sequence ID" value="GGG99068.1"/>
    <property type="molecule type" value="Genomic_DNA"/>
</dbReference>
<comment type="caution">
    <text evidence="3">The sequence shown here is derived from an EMBL/GenBank/DDBJ whole genome shotgun (WGS) entry which is preliminary data.</text>
</comment>
<evidence type="ECO:0000313" key="4">
    <source>
        <dbReference type="Proteomes" id="UP000660862"/>
    </source>
</evidence>
<feature type="signal peptide" evidence="2">
    <location>
        <begin position="1"/>
        <end position="19"/>
    </location>
</feature>
<feature type="chain" id="PRO_5037271942" description="Outer membrane protein beta-barrel domain-containing protein" evidence="2">
    <location>
        <begin position="20"/>
        <end position="246"/>
    </location>
</feature>
<keyword evidence="4" id="KW-1185">Reference proteome</keyword>
<proteinExistence type="predicted"/>
<feature type="region of interest" description="Disordered" evidence="1">
    <location>
        <begin position="212"/>
        <end position="232"/>
    </location>
</feature>
<protein>
    <recommendedName>
        <fullName evidence="5">Outer membrane protein beta-barrel domain-containing protein</fullName>
    </recommendedName>
</protein>
<name>A0A917MG46_9SPHI</name>
<organism evidence="3 4">
    <name type="scientific">Parapedobacter pyrenivorans</name>
    <dbReference type="NCBI Taxonomy" id="1305674"/>
    <lineage>
        <taxon>Bacteria</taxon>
        <taxon>Pseudomonadati</taxon>
        <taxon>Bacteroidota</taxon>
        <taxon>Sphingobacteriia</taxon>
        <taxon>Sphingobacteriales</taxon>
        <taxon>Sphingobacteriaceae</taxon>
        <taxon>Parapedobacter</taxon>
    </lineage>
</organism>
<accession>A0A917MG46</accession>
<evidence type="ECO:0008006" key="5">
    <source>
        <dbReference type="Google" id="ProtNLM"/>
    </source>
</evidence>
<sequence length="246" mass="27950">MRKTSTLILAILACNALFAQTAQQDTSRLKAAAKTFGTELNFNPFNGQINLNNSLNQIKFRYFAKEDLALRLGFVVGMEKTLNDNQQPYGTNSFRFKDEKSSSTYGVNAGIEKHFRGTLRLSPYIGADLTFTRRSLNQELIEGESILEIDGGWYQTVYNNGNYYRSVLEYGYNRFGVAAFTGFDFYMAKNFFFGYEFNIAFAKTVYDEVEEQQKGTGSANENHYTDHSDSSFGPRLTNGIRIGYIF</sequence>
<evidence type="ECO:0000256" key="2">
    <source>
        <dbReference type="SAM" id="SignalP"/>
    </source>
</evidence>
<dbReference type="RefSeq" id="WP_188507733.1">
    <property type="nucleotide sequence ID" value="NZ_BMER01000005.1"/>
</dbReference>
<reference evidence="3" key="2">
    <citation type="submission" date="2020-09" db="EMBL/GenBank/DDBJ databases">
        <authorList>
            <person name="Sun Q."/>
            <person name="Zhou Y."/>
        </authorList>
    </citation>
    <scope>NUCLEOTIDE SEQUENCE</scope>
    <source>
        <strain evidence="3">CGMCC 1.12195</strain>
    </source>
</reference>
<dbReference type="AlphaFoldDB" id="A0A917MG46"/>
<dbReference type="Proteomes" id="UP000660862">
    <property type="component" value="Unassembled WGS sequence"/>
</dbReference>
<evidence type="ECO:0000313" key="3">
    <source>
        <dbReference type="EMBL" id="GGG99068.1"/>
    </source>
</evidence>
<evidence type="ECO:0000256" key="1">
    <source>
        <dbReference type="SAM" id="MobiDB-lite"/>
    </source>
</evidence>